<keyword evidence="2" id="KW-1185">Reference proteome</keyword>
<dbReference type="RefSeq" id="WP_115604795.1">
    <property type="nucleotide sequence ID" value="NZ_SADD01000013.1"/>
</dbReference>
<gene>
    <name evidence="1" type="ORF">EA187_16660</name>
</gene>
<sequence length="669" mass="72061">MRLSTSHRTTRQLGTALLVSMTLGLGLTACKSSPEAQDEAAQNQPITLSGPEDLLQTEDTLLAVRVNFGGELPDAIRSLEGATETKIVADLLENPVTFFMNEPNVQVDLSALDTERPVYVTLSNMGNEDFLDAAALGLPTLEEEWPTFALYRALIPTDDPALMTTQFDALVANYNADQPRQPLATRSFEGPGFLRVEIAALMNASRLPDGDRLEHARTWLNALDLETLALPTAGAFRPTTAYNAFLKAESELAVWTRFEAMAYLGILEASMSAQANTHQSAGESGLARFRLENISRLATASVVADPVAAENEDISLHLDADETRAITLDVVMTRTSQGSRVQQNINPAVSLPAIEAVHFLALDWSLNLANLADTTIAPFWELDYQGGTSSGFDSLDGNELRSRLSSYQLATPVLIAAGQYPMAWLQTSLQALGQNIPLPVAGSVRAYVMPKGGSLPVGGASTLLFRNDPGVRDQLQQLLALGQSAIPTSFDAALIERDDNHIELRLNLGGAINESFADAEMVDVQETLVDFNVANLGPLAGFLPGDTTQNLRRFALITRSSDEAQIIRVGINTTGELEAPTFAGDAPLLTAPTFRCRTELASAAFAHLEDLGTNAGEKADTYLSTFSERADRCIEPTHPYAAQAKARLDMARQWAAQLEASSPSAESVD</sequence>
<name>A0ABY0CPG2_9DELT</name>
<organism evidence="1 2">
    <name type="scientific">Lujinxingia sediminis</name>
    <dbReference type="NCBI Taxonomy" id="2480984"/>
    <lineage>
        <taxon>Bacteria</taxon>
        <taxon>Deltaproteobacteria</taxon>
        <taxon>Bradymonadales</taxon>
        <taxon>Lujinxingiaceae</taxon>
        <taxon>Lujinxingia</taxon>
    </lineage>
</organism>
<accession>A0ABY0CPG2</accession>
<evidence type="ECO:0000313" key="1">
    <source>
        <dbReference type="EMBL" id="RVU42218.1"/>
    </source>
</evidence>
<proteinExistence type="predicted"/>
<dbReference type="EMBL" id="SADD01000013">
    <property type="protein sequence ID" value="RVU42218.1"/>
    <property type="molecule type" value="Genomic_DNA"/>
</dbReference>
<evidence type="ECO:0000313" key="2">
    <source>
        <dbReference type="Proteomes" id="UP000282926"/>
    </source>
</evidence>
<dbReference type="Proteomes" id="UP000282926">
    <property type="component" value="Unassembled WGS sequence"/>
</dbReference>
<dbReference type="PROSITE" id="PS51257">
    <property type="entry name" value="PROKAR_LIPOPROTEIN"/>
    <property type="match status" value="1"/>
</dbReference>
<reference evidence="1 2" key="1">
    <citation type="submission" date="2019-01" db="EMBL/GenBank/DDBJ databases">
        <title>Lujinxingia litoralis gen. nov., sp. nov. and Lujinxingia sediminis gen. nov., sp. nov., new members in the order Bradymonadales, isolated from coastal sediment.</title>
        <authorList>
            <person name="Li C.-M."/>
        </authorList>
    </citation>
    <scope>NUCLEOTIDE SEQUENCE [LARGE SCALE GENOMIC DNA]</scope>
    <source>
        <strain evidence="1 2">SEH01</strain>
    </source>
</reference>
<comment type="caution">
    <text evidence="1">The sequence shown here is derived from an EMBL/GenBank/DDBJ whole genome shotgun (WGS) entry which is preliminary data.</text>
</comment>
<protein>
    <submittedName>
        <fullName evidence="1">Uncharacterized protein</fullName>
    </submittedName>
</protein>